<gene>
    <name evidence="2" type="ORF">CTOB1V02_LOCUS9157</name>
</gene>
<keyword evidence="1" id="KW-0539">Nucleus</keyword>
<dbReference type="InterPro" id="IPR051095">
    <property type="entry name" value="Dros_DevTransReg"/>
</dbReference>
<protein>
    <submittedName>
        <fullName evidence="2">Uncharacterized protein</fullName>
    </submittedName>
</protein>
<dbReference type="SMART" id="SM00225">
    <property type="entry name" value="BTB"/>
    <property type="match status" value="1"/>
</dbReference>
<dbReference type="Pfam" id="PF00651">
    <property type="entry name" value="BTB"/>
    <property type="match status" value="1"/>
</dbReference>
<dbReference type="OrthoDB" id="10261408at2759"/>
<dbReference type="PANTHER" id="PTHR23110:SF98">
    <property type="entry name" value="PRE-LOLA-G, ISOFORM C-RELATED"/>
    <property type="match status" value="1"/>
</dbReference>
<dbReference type="GO" id="GO:0005634">
    <property type="term" value="C:nucleus"/>
    <property type="evidence" value="ECO:0007669"/>
    <property type="project" value="TreeGrafter"/>
</dbReference>
<accession>A0A7R8WGM1</accession>
<dbReference type="PANTHER" id="PTHR23110">
    <property type="entry name" value="BTB DOMAIN TRANSCRIPTION FACTOR"/>
    <property type="match status" value="1"/>
</dbReference>
<name>A0A7R8WGM1_9CRUS</name>
<evidence type="ECO:0000256" key="1">
    <source>
        <dbReference type="ARBA" id="ARBA00023242"/>
    </source>
</evidence>
<dbReference type="PROSITE" id="PS50097">
    <property type="entry name" value="BTB"/>
    <property type="match status" value="1"/>
</dbReference>
<organism evidence="2">
    <name type="scientific">Cyprideis torosa</name>
    <dbReference type="NCBI Taxonomy" id="163714"/>
    <lineage>
        <taxon>Eukaryota</taxon>
        <taxon>Metazoa</taxon>
        <taxon>Ecdysozoa</taxon>
        <taxon>Arthropoda</taxon>
        <taxon>Crustacea</taxon>
        <taxon>Oligostraca</taxon>
        <taxon>Ostracoda</taxon>
        <taxon>Podocopa</taxon>
        <taxon>Podocopida</taxon>
        <taxon>Cytherocopina</taxon>
        <taxon>Cytheroidea</taxon>
        <taxon>Cytherideidae</taxon>
        <taxon>Cyprideis</taxon>
    </lineage>
</organism>
<dbReference type="GO" id="GO:0006357">
    <property type="term" value="P:regulation of transcription by RNA polymerase II"/>
    <property type="evidence" value="ECO:0007669"/>
    <property type="project" value="TreeGrafter"/>
</dbReference>
<dbReference type="CDD" id="cd18315">
    <property type="entry name" value="BTB_POZ_BAB-like"/>
    <property type="match status" value="1"/>
</dbReference>
<dbReference type="InterPro" id="IPR011333">
    <property type="entry name" value="SKP1/BTB/POZ_sf"/>
</dbReference>
<sequence>MSSGLGDPSVLDHGAANQQFCLRWNDFQSNMVDSFKHLKDEKSFTDVTLACEGETAKAHKIVLSACSSYFKKLLEENPARHPIIILKDVQMQHLKAILDFIYSGEVNIAQEELPAFLKAAERLKIKGLVDVAGNTGIKMPGM</sequence>
<dbReference type="EMBL" id="OB663373">
    <property type="protein sequence ID" value="CAD7231309.1"/>
    <property type="molecule type" value="Genomic_DNA"/>
</dbReference>
<dbReference type="InterPro" id="IPR000210">
    <property type="entry name" value="BTB/POZ_dom"/>
</dbReference>
<evidence type="ECO:0000313" key="2">
    <source>
        <dbReference type="EMBL" id="CAD7231309.1"/>
    </source>
</evidence>
<dbReference type="Gene3D" id="3.30.710.10">
    <property type="entry name" value="Potassium Channel Kv1.1, Chain A"/>
    <property type="match status" value="1"/>
</dbReference>
<dbReference type="SUPFAM" id="SSF54695">
    <property type="entry name" value="POZ domain"/>
    <property type="match status" value="1"/>
</dbReference>
<dbReference type="AlphaFoldDB" id="A0A7R8WGM1"/>
<reference evidence="2" key="1">
    <citation type="submission" date="2020-11" db="EMBL/GenBank/DDBJ databases">
        <authorList>
            <person name="Tran Van P."/>
        </authorList>
    </citation>
    <scope>NUCLEOTIDE SEQUENCE</scope>
</reference>
<proteinExistence type="predicted"/>